<proteinExistence type="predicted"/>
<reference evidence="2 3" key="1">
    <citation type="submission" date="2019-01" db="EMBL/GenBank/DDBJ databases">
        <title>Zoogloea oleivorans genome sequencing and assembly.</title>
        <authorList>
            <person name="Tancsics A."/>
            <person name="Farkas M."/>
            <person name="Kriszt B."/>
            <person name="Maroti G."/>
            <person name="Horvath B."/>
        </authorList>
    </citation>
    <scope>NUCLEOTIDE SEQUENCE [LARGE SCALE GENOMIC DNA]</scope>
    <source>
        <strain evidence="2 3">Buc</strain>
    </source>
</reference>
<dbReference type="RefSeq" id="WP_148579088.1">
    <property type="nucleotide sequence ID" value="NZ_JAVEUW010000008.1"/>
</dbReference>
<evidence type="ECO:0000259" key="1">
    <source>
        <dbReference type="Pfam" id="PF08308"/>
    </source>
</evidence>
<comment type="caution">
    <text evidence="2">The sequence shown here is derived from an EMBL/GenBank/DDBJ whole genome shotgun (WGS) entry which is preliminary data.</text>
</comment>
<evidence type="ECO:0000313" key="2">
    <source>
        <dbReference type="EMBL" id="TYC58388.1"/>
    </source>
</evidence>
<gene>
    <name evidence="2" type="ORF">ETQ85_10920</name>
</gene>
<accession>A0A6C2CWF5</accession>
<dbReference type="InterPro" id="IPR013229">
    <property type="entry name" value="PEGA"/>
</dbReference>
<keyword evidence="3" id="KW-1185">Reference proteome</keyword>
<feature type="domain" description="PEGA" evidence="1">
    <location>
        <begin position="43"/>
        <end position="89"/>
    </location>
</feature>
<organism evidence="2 3">
    <name type="scientific">Zoogloea oleivorans</name>
    <dbReference type="NCBI Taxonomy" id="1552750"/>
    <lineage>
        <taxon>Bacteria</taxon>
        <taxon>Pseudomonadati</taxon>
        <taxon>Pseudomonadota</taxon>
        <taxon>Betaproteobacteria</taxon>
        <taxon>Rhodocyclales</taxon>
        <taxon>Zoogloeaceae</taxon>
        <taxon>Zoogloea</taxon>
    </lineage>
</organism>
<dbReference type="Pfam" id="PF08308">
    <property type="entry name" value="PEGA"/>
    <property type="match status" value="1"/>
</dbReference>
<dbReference type="OrthoDB" id="7283452at2"/>
<name>A0A6C2CWF5_9RHOO</name>
<dbReference type="Proteomes" id="UP000389128">
    <property type="component" value="Unassembled WGS sequence"/>
</dbReference>
<dbReference type="AlphaFoldDB" id="A0A6C2CWF5"/>
<sequence>MAQEDPERGLVNKMHSKKLVSALIATSLALSGCASIIKGNSDNITVNSLEKGSVIYVDGAARGVDTAMVNIKKGKPHTLRVEKEGCKAVTGESGEAFEPVSLLGILLDFGILTIPIDMISGAAWKVDPTTYTMTPICMKESG</sequence>
<protein>
    <submittedName>
        <fullName evidence="2">PEGA domain-containing protein</fullName>
    </submittedName>
</protein>
<evidence type="ECO:0000313" key="3">
    <source>
        <dbReference type="Proteomes" id="UP000389128"/>
    </source>
</evidence>
<dbReference type="EMBL" id="SDKK01000009">
    <property type="protein sequence ID" value="TYC58388.1"/>
    <property type="molecule type" value="Genomic_DNA"/>
</dbReference>